<comment type="catalytic activity">
    <reaction evidence="8 10">
        <text>6-carboxyhexanoyl-[ACP] + L-alanine + H(+) = (8S)-8-amino-7-oxononanoate + holo-[ACP] + CO2</text>
        <dbReference type="Rhea" id="RHEA:42288"/>
        <dbReference type="Rhea" id="RHEA-COMP:9685"/>
        <dbReference type="Rhea" id="RHEA-COMP:9955"/>
        <dbReference type="ChEBI" id="CHEBI:15378"/>
        <dbReference type="ChEBI" id="CHEBI:16526"/>
        <dbReference type="ChEBI" id="CHEBI:57972"/>
        <dbReference type="ChEBI" id="CHEBI:64479"/>
        <dbReference type="ChEBI" id="CHEBI:78846"/>
        <dbReference type="ChEBI" id="CHEBI:149468"/>
        <dbReference type="EC" id="2.3.1.47"/>
    </reaction>
</comment>
<evidence type="ECO:0000256" key="6">
    <source>
        <dbReference type="ARBA" id="ARBA00022756"/>
    </source>
</evidence>
<dbReference type="RefSeq" id="WP_406701040.1">
    <property type="nucleotide sequence ID" value="NZ_CP155447.1"/>
</dbReference>
<proteinExistence type="inferred from homology"/>
<name>A0AAU7CSZ5_9BACT</name>
<evidence type="ECO:0000259" key="11">
    <source>
        <dbReference type="Pfam" id="PF00155"/>
    </source>
</evidence>
<keyword evidence="5 10" id="KW-0808">Transferase</keyword>
<dbReference type="InterPro" id="IPR004723">
    <property type="entry name" value="AONS_Archaea/Proteobacteria"/>
</dbReference>
<dbReference type="InterPro" id="IPR050087">
    <property type="entry name" value="AON_synthase_class-II"/>
</dbReference>
<dbReference type="EC" id="2.3.1.47" evidence="10"/>
<dbReference type="InterPro" id="IPR001917">
    <property type="entry name" value="Aminotrans_II_pyridoxalP_BS"/>
</dbReference>
<dbReference type="CDD" id="cd06454">
    <property type="entry name" value="KBL_like"/>
    <property type="match status" value="1"/>
</dbReference>
<dbReference type="InterPro" id="IPR015424">
    <property type="entry name" value="PyrdxlP-dep_Trfase"/>
</dbReference>
<sequence length="386" mass="40641">MADPLAWIDAESDAWSARGLARRLVPHGPATPGKQEREGRWLVNFGSNDYLGLAADPRVIAAAVRTAAEQGWGAGASPLVTGWSDAHQLLSADLAQFEQTEAVALFPSGFAANLGTITALVGPQDAVYLDRLNHACLIDGARLAGARLRVYPHNDTTRLSSILERDRGRFRRSLIATDGVFSMDGDLAPLADLADLADRFEAMLLVDEAHGTGVFGPDGRGSAAACGVAERVSIRVGTLSKALGSVGGFVAGSQRLIDWLINRARPLVYSTALPPPAAAAASQALAIARAEPWRRERLHAMSARLRQALTASGLDVGGSAGPIVPVLIGPPQQTLELAERLHDRGFLVPAIRPPTVPEGTARLRIGLSAAHDDQALSGLIDAITRS</sequence>
<evidence type="ECO:0000256" key="1">
    <source>
        <dbReference type="ARBA" id="ARBA00001933"/>
    </source>
</evidence>
<evidence type="ECO:0000256" key="8">
    <source>
        <dbReference type="ARBA" id="ARBA00047715"/>
    </source>
</evidence>
<dbReference type="Gene3D" id="3.90.1150.10">
    <property type="entry name" value="Aspartate Aminotransferase, domain 1"/>
    <property type="match status" value="1"/>
</dbReference>
<dbReference type="InterPro" id="IPR015421">
    <property type="entry name" value="PyrdxlP-dep_Trfase_major"/>
</dbReference>
<reference evidence="12" key="1">
    <citation type="submission" date="2024-05" db="EMBL/GenBank/DDBJ databases">
        <title>Planctomycetes of the genus Singulisphaera possess chitinolytic capabilities.</title>
        <authorList>
            <person name="Ivanova A."/>
        </authorList>
    </citation>
    <scope>NUCLEOTIDE SEQUENCE</scope>
    <source>
        <strain evidence="12">Ch08T</strain>
    </source>
</reference>
<comment type="subunit">
    <text evidence="4 10">Homodimer.</text>
</comment>
<dbReference type="PANTHER" id="PTHR13693:SF100">
    <property type="entry name" value="8-AMINO-7-OXONONANOATE SYNTHASE"/>
    <property type="match status" value="1"/>
</dbReference>
<comment type="function">
    <text evidence="10">Catalyzes the decarboxylative condensation of pimeloyl-[acyl-carrier protein] and L-alanine to produce 8-amino-7-oxononanoate (AON), [acyl-carrier protein], and carbon dioxide.</text>
</comment>
<dbReference type="InterPro" id="IPR015422">
    <property type="entry name" value="PyrdxlP-dep_Trfase_small"/>
</dbReference>
<accession>A0AAU7CSZ5</accession>
<dbReference type="PROSITE" id="PS00599">
    <property type="entry name" value="AA_TRANSFER_CLASS_2"/>
    <property type="match status" value="1"/>
</dbReference>
<evidence type="ECO:0000256" key="3">
    <source>
        <dbReference type="ARBA" id="ARBA00010008"/>
    </source>
</evidence>
<evidence type="ECO:0000256" key="4">
    <source>
        <dbReference type="ARBA" id="ARBA00011738"/>
    </source>
</evidence>
<dbReference type="AlphaFoldDB" id="A0AAU7CSZ5"/>
<organism evidence="12">
    <name type="scientific">Singulisphaera sp. Ch08</name>
    <dbReference type="NCBI Taxonomy" id="3120278"/>
    <lineage>
        <taxon>Bacteria</taxon>
        <taxon>Pseudomonadati</taxon>
        <taxon>Planctomycetota</taxon>
        <taxon>Planctomycetia</taxon>
        <taxon>Isosphaerales</taxon>
        <taxon>Isosphaeraceae</taxon>
        <taxon>Singulisphaera</taxon>
    </lineage>
</organism>
<evidence type="ECO:0000256" key="10">
    <source>
        <dbReference type="RuleBase" id="RU003693"/>
    </source>
</evidence>
<protein>
    <recommendedName>
        <fullName evidence="10">8-amino-7-ketopelargonate synthase</fullName>
        <ecNumber evidence="10">2.3.1.47</ecNumber>
    </recommendedName>
</protein>
<dbReference type="GO" id="GO:0008710">
    <property type="term" value="F:8-amino-7-oxononanoate synthase activity"/>
    <property type="evidence" value="ECO:0007669"/>
    <property type="project" value="UniProtKB-UniRule"/>
</dbReference>
<keyword evidence="12" id="KW-0012">Acyltransferase</keyword>
<feature type="modified residue" description="N6-(pyridoxal phosphate)lysine" evidence="9">
    <location>
        <position position="241"/>
    </location>
</feature>
<dbReference type="Gene3D" id="3.40.640.10">
    <property type="entry name" value="Type I PLP-dependent aspartate aminotransferase-like (Major domain)"/>
    <property type="match status" value="1"/>
</dbReference>
<dbReference type="GO" id="GO:0030170">
    <property type="term" value="F:pyridoxal phosphate binding"/>
    <property type="evidence" value="ECO:0007669"/>
    <property type="project" value="InterPro"/>
</dbReference>
<evidence type="ECO:0000256" key="9">
    <source>
        <dbReference type="PIRSR" id="PIRSR604723-51"/>
    </source>
</evidence>
<comment type="pathway">
    <text evidence="2 10">Cofactor biosynthesis; biotin biosynthesis.</text>
</comment>
<keyword evidence="7 9" id="KW-0663">Pyridoxal phosphate</keyword>
<dbReference type="GO" id="GO:0009102">
    <property type="term" value="P:biotin biosynthetic process"/>
    <property type="evidence" value="ECO:0007669"/>
    <property type="project" value="UniProtKB-UniRule"/>
</dbReference>
<feature type="domain" description="Aminotransferase class I/classII large" evidence="11">
    <location>
        <begin position="42"/>
        <end position="383"/>
    </location>
</feature>
<comment type="cofactor">
    <cofactor evidence="1 9 10">
        <name>pyridoxal 5'-phosphate</name>
        <dbReference type="ChEBI" id="CHEBI:597326"/>
    </cofactor>
</comment>
<comment type="similarity">
    <text evidence="3 10">Belongs to the class-II pyridoxal-phosphate-dependent aminotransferase family. BioF subfamily.</text>
</comment>
<dbReference type="PANTHER" id="PTHR13693">
    <property type="entry name" value="CLASS II AMINOTRANSFERASE/8-AMINO-7-OXONONANOATE SYNTHASE"/>
    <property type="match status" value="1"/>
</dbReference>
<dbReference type="NCBIfam" id="TIGR00858">
    <property type="entry name" value="bioF"/>
    <property type="match status" value="1"/>
</dbReference>
<evidence type="ECO:0000256" key="7">
    <source>
        <dbReference type="ARBA" id="ARBA00022898"/>
    </source>
</evidence>
<dbReference type="Pfam" id="PF00155">
    <property type="entry name" value="Aminotran_1_2"/>
    <property type="match status" value="1"/>
</dbReference>
<gene>
    <name evidence="12" type="primary">bioF</name>
    <name evidence="12" type="ORF">V5E97_19835</name>
</gene>
<dbReference type="EMBL" id="CP155447">
    <property type="protein sequence ID" value="XBH08205.1"/>
    <property type="molecule type" value="Genomic_DNA"/>
</dbReference>
<evidence type="ECO:0000256" key="2">
    <source>
        <dbReference type="ARBA" id="ARBA00004746"/>
    </source>
</evidence>
<evidence type="ECO:0000313" key="12">
    <source>
        <dbReference type="EMBL" id="XBH08205.1"/>
    </source>
</evidence>
<dbReference type="InterPro" id="IPR004839">
    <property type="entry name" value="Aminotransferase_I/II_large"/>
</dbReference>
<dbReference type="SUPFAM" id="SSF53383">
    <property type="entry name" value="PLP-dependent transferases"/>
    <property type="match status" value="1"/>
</dbReference>
<keyword evidence="6" id="KW-0093">Biotin biosynthesis</keyword>
<evidence type="ECO:0000256" key="5">
    <source>
        <dbReference type="ARBA" id="ARBA00022679"/>
    </source>
</evidence>